<keyword evidence="4" id="KW-0808">Transferase</keyword>
<proteinExistence type="inferred from homology"/>
<dbReference type="FunFam" id="3.40.50.150:FF:000200">
    <property type="entry name" value="Citrate synthase lysine methyltransferase"/>
    <property type="match status" value="1"/>
</dbReference>
<name>A0AAV7AUV4_ENGPU</name>
<evidence type="ECO:0000259" key="14">
    <source>
        <dbReference type="Pfam" id="PF13847"/>
    </source>
</evidence>
<evidence type="ECO:0000256" key="2">
    <source>
        <dbReference type="ARBA" id="ARBA00008361"/>
    </source>
</evidence>
<keyword evidence="5" id="KW-0949">S-adenosyl-L-methionine</keyword>
<evidence type="ECO:0000256" key="7">
    <source>
        <dbReference type="ARBA" id="ARBA00023128"/>
    </source>
</evidence>
<reference evidence="15" key="1">
    <citation type="thesis" date="2020" institute="ProQuest LLC" country="789 East Eisenhower Parkway, Ann Arbor, MI, USA">
        <title>Comparative Genomics and Chromosome Evolution.</title>
        <authorList>
            <person name="Mudd A.B."/>
        </authorList>
    </citation>
    <scope>NUCLEOTIDE SEQUENCE</scope>
    <source>
        <strain evidence="15">237g6f4</strain>
        <tissue evidence="15">Blood</tissue>
    </source>
</reference>
<evidence type="ECO:0000256" key="9">
    <source>
        <dbReference type="ARBA" id="ARBA00052621"/>
    </source>
</evidence>
<keyword evidence="6" id="KW-0809">Transit peptide</keyword>
<dbReference type="EMBL" id="WNYA01000007">
    <property type="protein sequence ID" value="KAG8563717.1"/>
    <property type="molecule type" value="Genomic_DNA"/>
</dbReference>
<dbReference type="InterPro" id="IPR025714">
    <property type="entry name" value="Methyltranfer_dom"/>
</dbReference>
<dbReference type="GO" id="GO:0005739">
    <property type="term" value="C:mitochondrion"/>
    <property type="evidence" value="ECO:0007669"/>
    <property type="project" value="UniProtKB-SubCell"/>
</dbReference>
<evidence type="ECO:0000256" key="4">
    <source>
        <dbReference type="ARBA" id="ARBA00022679"/>
    </source>
</evidence>
<keyword evidence="16" id="KW-1185">Reference proteome</keyword>
<dbReference type="PANTHER" id="PTHR12176:SF83">
    <property type="entry name" value="CITRATE SYNTHASE-LYSINE N-METHYLTRANSFERASE CSKMT, MITOCHONDRIAL"/>
    <property type="match status" value="1"/>
</dbReference>
<evidence type="ECO:0000256" key="5">
    <source>
        <dbReference type="ARBA" id="ARBA00022691"/>
    </source>
</evidence>
<dbReference type="Gene3D" id="3.40.50.150">
    <property type="entry name" value="Vaccinia Virus protein VP39"/>
    <property type="match status" value="1"/>
</dbReference>
<keyword evidence="3" id="KW-0489">Methyltransferase</keyword>
<protein>
    <recommendedName>
        <fullName evidence="12">Citrate synthase-lysine N-methyltransferase CSKMT, mitochondrial</fullName>
    </recommendedName>
    <alternativeName>
        <fullName evidence="13">Methyltransferase-like protein 12, mitochondrial</fullName>
    </alternativeName>
</protein>
<dbReference type="Proteomes" id="UP000824782">
    <property type="component" value="Unassembled WGS sequence"/>
</dbReference>
<accession>A0AAV7AUV4</accession>
<dbReference type="SUPFAM" id="SSF53335">
    <property type="entry name" value="S-adenosyl-L-methionine-dependent methyltransferases"/>
    <property type="match status" value="1"/>
</dbReference>
<evidence type="ECO:0000256" key="6">
    <source>
        <dbReference type="ARBA" id="ARBA00022946"/>
    </source>
</evidence>
<evidence type="ECO:0000256" key="11">
    <source>
        <dbReference type="ARBA" id="ARBA00058794"/>
    </source>
</evidence>
<comment type="catalytic activity">
    <reaction evidence="8">
        <text>L-lysyl-[citrate synthase] + S-adenosyl-L-methionine = N(6)-methyl-L-lysyl-[citrate synthase] + S-adenosyl-L-homocysteine + H(+)</text>
        <dbReference type="Rhea" id="RHEA:55544"/>
        <dbReference type="Rhea" id="RHEA-COMP:14212"/>
        <dbReference type="Rhea" id="RHEA-COMP:14213"/>
        <dbReference type="ChEBI" id="CHEBI:15378"/>
        <dbReference type="ChEBI" id="CHEBI:29969"/>
        <dbReference type="ChEBI" id="CHEBI:57856"/>
        <dbReference type="ChEBI" id="CHEBI:59789"/>
        <dbReference type="ChEBI" id="CHEBI:61929"/>
    </reaction>
</comment>
<evidence type="ECO:0000313" key="15">
    <source>
        <dbReference type="EMBL" id="KAG8563717.1"/>
    </source>
</evidence>
<comment type="catalytic activity">
    <reaction evidence="10">
        <text>N(6)-methyl-L-lysyl-[citrate synthase] + S-adenosyl-L-methionine = N(6),N(6)-dimethyl-L-lysyl-[citrate synthase] + S-adenosyl-L-homocysteine + H(+)</text>
        <dbReference type="Rhea" id="RHEA:55548"/>
        <dbReference type="Rhea" id="RHEA-COMP:14213"/>
        <dbReference type="Rhea" id="RHEA-COMP:14214"/>
        <dbReference type="ChEBI" id="CHEBI:15378"/>
        <dbReference type="ChEBI" id="CHEBI:57856"/>
        <dbReference type="ChEBI" id="CHEBI:59789"/>
        <dbReference type="ChEBI" id="CHEBI:61929"/>
        <dbReference type="ChEBI" id="CHEBI:61976"/>
    </reaction>
</comment>
<dbReference type="AlphaFoldDB" id="A0AAV7AUV4"/>
<dbReference type="InterPro" id="IPR051419">
    <property type="entry name" value="Lys/N-term_MeTrsfase_sf"/>
</dbReference>
<evidence type="ECO:0000256" key="3">
    <source>
        <dbReference type="ARBA" id="ARBA00022603"/>
    </source>
</evidence>
<sequence length="217" mass="24381">MGSSSLWDKIYSSRRSKDSSHFDWFCSYKDLEDLLLPLIHEMVPLMKQAEKPLHVLDLGCGTSDIGLGLFRESHLPLWISCIDRSKPAILAMRERVIQDAVTPKHPDSHLEYIEGDVTDLQGVRSGSISLVLDKGTSDSLLRSGTEQAQRLVHEALRVLQMGGKLVQLTDEDPDARLHFLERAGAGPSVTFHDIAQKDGIMYYAYIVTQKKHLKGER</sequence>
<comment type="similarity">
    <text evidence="2">Belongs to the methyltransferase superfamily.</text>
</comment>
<evidence type="ECO:0000256" key="1">
    <source>
        <dbReference type="ARBA" id="ARBA00004173"/>
    </source>
</evidence>
<dbReference type="PANTHER" id="PTHR12176">
    <property type="entry name" value="SAM-DEPENDENT METHYLTRANSFERASE SUPERFAMILY PROTEIN"/>
    <property type="match status" value="1"/>
</dbReference>
<comment type="catalytic activity">
    <reaction evidence="9">
        <text>N(6),N(6)-dimethyl-L-lysyl-[citrate synthase] + S-adenosyl-L-methionine = N(6),N(6),N(6)-trimethyl-L-lysyl-[citrate synthase] + S-adenosyl-L-homocysteine + H(+)</text>
        <dbReference type="Rhea" id="RHEA:55552"/>
        <dbReference type="Rhea" id="RHEA-COMP:14214"/>
        <dbReference type="Rhea" id="RHEA-COMP:14215"/>
        <dbReference type="ChEBI" id="CHEBI:15378"/>
        <dbReference type="ChEBI" id="CHEBI:57856"/>
        <dbReference type="ChEBI" id="CHEBI:59789"/>
        <dbReference type="ChEBI" id="CHEBI:61961"/>
        <dbReference type="ChEBI" id="CHEBI:61976"/>
    </reaction>
</comment>
<dbReference type="CDD" id="cd02440">
    <property type="entry name" value="AdoMet_MTases"/>
    <property type="match status" value="1"/>
</dbReference>
<comment type="subcellular location">
    <subcellularLocation>
        <location evidence="1">Mitochondrion</location>
    </subcellularLocation>
</comment>
<feature type="domain" description="Methyltransferase" evidence="14">
    <location>
        <begin position="51"/>
        <end position="166"/>
    </location>
</feature>
<dbReference type="GO" id="GO:0008757">
    <property type="term" value="F:S-adenosylmethionine-dependent methyltransferase activity"/>
    <property type="evidence" value="ECO:0007669"/>
    <property type="project" value="InterPro"/>
</dbReference>
<comment type="function">
    <text evidence="11">Protein-lysine methyltransferase that selectively trimethylates citrate synthase (CS) in mitochondria. Seems to conduct trimethylation in a highly distributive manner rather than in a processive manner, and thus introduces a single methyl group per binding event.</text>
</comment>
<evidence type="ECO:0000313" key="16">
    <source>
        <dbReference type="Proteomes" id="UP000824782"/>
    </source>
</evidence>
<evidence type="ECO:0000256" key="10">
    <source>
        <dbReference type="ARBA" id="ARBA00052681"/>
    </source>
</evidence>
<evidence type="ECO:0000256" key="12">
    <source>
        <dbReference type="ARBA" id="ARBA00068729"/>
    </source>
</evidence>
<dbReference type="Pfam" id="PF13847">
    <property type="entry name" value="Methyltransf_31"/>
    <property type="match status" value="1"/>
</dbReference>
<evidence type="ECO:0000256" key="8">
    <source>
        <dbReference type="ARBA" id="ARBA00051191"/>
    </source>
</evidence>
<comment type="caution">
    <text evidence="15">The sequence shown here is derived from an EMBL/GenBank/DDBJ whole genome shotgun (WGS) entry which is preliminary data.</text>
</comment>
<dbReference type="InterPro" id="IPR029063">
    <property type="entry name" value="SAM-dependent_MTases_sf"/>
</dbReference>
<organism evidence="15 16">
    <name type="scientific">Engystomops pustulosus</name>
    <name type="common">Tungara frog</name>
    <name type="synonym">Physalaemus pustulosus</name>
    <dbReference type="NCBI Taxonomy" id="76066"/>
    <lineage>
        <taxon>Eukaryota</taxon>
        <taxon>Metazoa</taxon>
        <taxon>Chordata</taxon>
        <taxon>Craniata</taxon>
        <taxon>Vertebrata</taxon>
        <taxon>Euteleostomi</taxon>
        <taxon>Amphibia</taxon>
        <taxon>Batrachia</taxon>
        <taxon>Anura</taxon>
        <taxon>Neobatrachia</taxon>
        <taxon>Hyloidea</taxon>
        <taxon>Leptodactylidae</taxon>
        <taxon>Leiuperinae</taxon>
        <taxon>Engystomops</taxon>
    </lineage>
</organism>
<dbReference type="GO" id="GO:0032259">
    <property type="term" value="P:methylation"/>
    <property type="evidence" value="ECO:0007669"/>
    <property type="project" value="UniProtKB-KW"/>
</dbReference>
<keyword evidence="7" id="KW-0496">Mitochondrion</keyword>
<evidence type="ECO:0000256" key="13">
    <source>
        <dbReference type="ARBA" id="ARBA00083084"/>
    </source>
</evidence>
<gene>
    <name evidence="15" type="ORF">GDO81_016182</name>
</gene>